<evidence type="ECO:0000313" key="2">
    <source>
        <dbReference type="EMBL" id="OZG48611.1"/>
    </source>
</evidence>
<gene>
    <name evidence="2" type="ORF">BOCO_1307</name>
</gene>
<sequence>MFSLVAASACSLALVLSGCGGSGDNGKKEADAPNEAASTAIISVHGSEPAKPLVPTNTSETGGGGPIDMMFSMLVRFDNKGKPVNEVAKEVKANADMTQYTITLKDGWKFTDGTPVTAKSFTKAWSYGANVNNAQMSSSFFSGIKGFDELQKKGVAPDAELSGLKVVDDKTFTVDLDSPSSTFPIQIGIYAFAPMPEAFFKDPKAFGEKPISNGPYKFDSWEHNKFIKLVKNPDYKGGVKVKNGGLEFRIYTDIEAAYADVQAGNLDVIDTIPTSAQKTFQTDPMVQPIKQDGSVFQSFTIPTAMKHFGPGKEGTLRRQAISMSIDRKQISDKVTGGLNTPATDFTAPTIPGYSKNLKGSDVLKYNAPKAKELWEEANKISPWGADDVFKLAYNADGGGKDVYDALANSIKNTLNIKAMGAPMPTFKEFRNSVVSRSLVDSAFRTGWQPDYPSPENYLQPIYSSGAADGNGSNDGDYKNPKFDALLKKAGAAKSVEESNKLFQQSEEILLEDLPAIPLYYSSAKGAANKKIKGLAFNWKNVPDYASLSK</sequence>
<dbReference type="CDD" id="cd00995">
    <property type="entry name" value="PBP2_NikA_DppA_OppA_like"/>
    <property type="match status" value="1"/>
</dbReference>
<dbReference type="PANTHER" id="PTHR30290">
    <property type="entry name" value="PERIPLASMIC BINDING COMPONENT OF ABC TRANSPORTER"/>
    <property type="match status" value="1"/>
</dbReference>
<dbReference type="PANTHER" id="PTHR30290:SF83">
    <property type="entry name" value="ABC TRANSPORTER SUBSTRATE-BINDING PROTEIN"/>
    <property type="match status" value="1"/>
</dbReference>
<accession>A0A261EP20</accession>
<dbReference type="InterPro" id="IPR030678">
    <property type="entry name" value="Peptide/Ni-bd"/>
</dbReference>
<proteinExistence type="predicted"/>
<dbReference type="InterPro" id="IPR000914">
    <property type="entry name" value="SBP_5_dom"/>
</dbReference>
<dbReference type="SUPFAM" id="SSF53850">
    <property type="entry name" value="Periplasmic binding protein-like II"/>
    <property type="match status" value="1"/>
</dbReference>
<evidence type="ECO:0000259" key="1">
    <source>
        <dbReference type="Pfam" id="PF00496"/>
    </source>
</evidence>
<dbReference type="Gene3D" id="3.10.105.10">
    <property type="entry name" value="Dipeptide-binding Protein, Domain 3"/>
    <property type="match status" value="1"/>
</dbReference>
<organism evidence="2 3">
    <name type="scientific">Bombiscardovia coagulans</name>
    <dbReference type="NCBI Taxonomy" id="686666"/>
    <lineage>
        <taxon>Bacteria</taxon>
        <taxon>Bacillati</taxon>
        <taxon>Actinomycetota</taxon>
        <taxon>Actinomycetes</taxon>
        <taxon>Bifidobacteriales</taxon>
        <taxon>Bifidobacteriaceae</taxon>
        <taxon>Bombiscardovia</taxon>
    </lineage>
</organism>
<dbReference type="GO" id="GO:1904680">
    <property type="term" value="F:peptide transmembrane transporter activity"/>
    <property type="evidence" value="ECO:0007669"/>
    <property type="project" value="TreeGrafter"/>
</dbReference>
<dbReference type="Proteomes" id="UP000216004">
    <property type="component" value="Unassembled WGS sequence"/>
</dbReference>
<name>A0A261EP20_9BIFI</name>
<dbReference type="Gene3D" id="3.40.190.10">
    <property type="entry name" value="Periplasmic binding protein-like II"/>
    <property type="match status" value="1"/>
</dbReference>
<protein>
    <submittedName>
        <fullName evidence="2">ABC transporter substrate-binding protein</fullName>
    </submittedName>
</protein>
<comment type="caution">
    <text evidence="2">The sequence shown here is derived from an EMBL/GenBank/DDBJ whole genome shotgun (WGS) entry which is preliminary data.</text>
</comment>
<reference evidence="2 3" key="1">
    <citation type="journal article" date="2017" name="BMC Genomics">
        <title>Comparative genomic and phylogenomic analyses of the Bifidobacteriaceae family.</title>
        <authorList>
            <person name="Lugli G.A."/>
            <person name="Milani C."/>
            <person name="Turroni F."/>
            <person name="Duranti S."/>
            <person name="Mancabelli L."/>
            <person name="Mangifesta M."/>
            <person name="Ferrario C."/>
            <person name="Modesto M."/>
            <person name="Mattarelli P."/>
            <person name="Jiri K."/>
            <person name="van Sinderen D."/>
            <person name="Ventura M."/>
        </authorList>
    </citation>
    <scope>NUCLEOTIDE SEQUENCE [LARGE SCALE GENOMIC DNA]</scope>
    <source>
        <strain evidence="2 3">DSM 22924</strain>
    </source>
</reference>
<dbReference type="Gene3D" id="3.90.76.10">
    <property type="entry name" value="Dipeptide-binding Protein, Domain 1"/>
    <property type="match status" value="1"/>
</dbReference>
<dbReference type="GO" id="GO:0042597">
    <property type="term" value="C:periplasmic space"/>
    <property type="evidence" value="ECO:0007669"/>
    <property type="project" value="UniProtKB-ARBA"/>
</dbReference>
<dbReference type="GO" id="GO:0043190">
    <property type="term" value="C:ATP-binding cassette (ABC) transporter complex"/>
    <property type="evidence" value="ECO:0007669"/>
    <property type="project" value="InterPro"/>
</dbReference>
<evidence type="ECO:0000313" key="3">
    <source>
        <dbReference type="Proteomes" id="UP000216004"/>
    </source>
</evidence>
<dbReference type="EMBL" id="MWWS01000009">
    <property type="protein sequence ID" value="OZG48611.1"/>
    <property type="molecule type" value="Genomic_DNA"/>
</dbReference>
<dbReference type="GO" id="GO:0015833">
    <property type="term" value="P:peptide transport"/>
    <property type="evidence" value="ECO:0007669"/>
    <property type="project" value="TreeGrafter"/>
</dbReference>
<dbReference type="AlphaFoldDB" id="A0A261EP20"/>
<dbReference type="PIRSF" id="PIRSF002741">
    <property type="entry name" value="MppA"/>
    <property type="match status" value="1"/>
</dbReference>
<dbReference type="InterPro" id="IPR039424">
    <property type="entry name" value="SBP_5"/>
</dbReference>
<dbReference type="Pfam" id="PF00496">
    <property type="entry name" value="SBP_bac_5"/>
    <property type="match status" value="1"/>
</dbReference>
<feature type="domain" description="Solute-binding protein family 5" evidence="1">
    <location>
        <begin position="82"/>
        <end position="467"/>
    </location>
</feature>
<keyword evidence="3" id="KW-1185">Reference proteome</keyword>